<dbReference type="RefSeq" id="WP_223625744.1">
    <property type="nucleotide sequence ID" value="NZ_JAIQDJ010000001.1"/>
</dbReference>
<dbReference type="PANTHER" id="PTHR40278">
    <property type="entry name" value="DNA UTILIZATION PROTEIN HOFN"/>
    <property type="match status" value="1"/>
</dbReference>
<keyword evidence="1" id="KW-1133">Transmembrane helix</keyword>
<dbReference type="SUPFAM" id="SSF53067">
    <property type="entry name" value="Actin-like ATPase domain"/>
    <property type="match status" value="1"/>
</dbReference>
<feature type="transmembrane region" description="Helical" evidence="1">
    <location>
        <begin position="213"/>
        <end position="234"/>
    </location>
</feature>
<keyword evidence="1" id="KW-0472">Membrane</keyword>
<evidence type="ECO:0000256" key="1">
    <source>
        <dbReference type="SAM" id="Phobius"/>
    </source>
</evidence>
<dbReference type="InterPro" id="IPR007813">
    <property type="entry name" value="PilN"/>
</dbReference>
<keyword evidence="1" id="KW-0812">Transmembrane</keyword>
<sequence length="381" mass="41230">MSAQQARGALLAQSGSGLRGLLTWWGHSLAAWLPASLRRIVVAGDERLWLQPQGDDVRLLLQGDAGPRELASLPLPLPAGSDPLQRVLHERARDLPRWLQLPDTAGLRRSLVLPAAARERLREVLSFEIERQTPFAATDVLFAGRLLQIRDDGQLHVELVVLPRTQFEATCARLGGMAQGLAGVDLITSNGQPLGVNVLPPASRGKQHDSWRWWNLGLAAVALLAIVLGMAQLLDNRRAAAATLKTQMQARETQARAISSERQRLLDTVEGETYLRAQRNDRPPVVEVMQALAQRLPDGTYLEKLSIDGDQLNVIGLSSQAAALVGKLEGAPQWTTPALSGALQQDPRTRMDRFTLVAQLAGKLPAAASSPAATSTAGEPR</sequence>
<dbReference type="PANTHER" id="PTHR40278:SF1">
    <property type="entry name" value="DNA UTILIZATION PROTEIN HOFN"/>
    <property type="match status" value="1"/>
</dbReference>
<evidence type="ECO:0000313" key="2">
    <source>
        <dbReference type="EMBL" id="MBZ4184888.1"/>
    </source>
</evidence>
<name>A0ABS7TAK4_9GAMM</name>
<comment type="caution">
    <text evidence="2">The sequence shown here is derived from an EMBL/GenBank/DDBJ whole genome shotgun (WGS) entry which is preliminary data.</text>
</comment>
<gene>
    <name evidence="2" type="ORF">K7B09_00935</name>
</gene>
<evidence type="ECO:0000313" key="3">
    <source>
        <dbReference type="Proteomes" id="UP001430290"/>
    </source>
</evidence>
<dbReference type="Proteomes" id="UP001430290">
    <property type="component" value="Unassembled WGS sequence"/>
</dbReference>
<protein>
    <submittedName>
        <fullName evidence="2">PilN domain-containing protein</fullName>
    </submittedName>
</protein>
<keyword evidence="3" id="KW-1185">Reference proteome</keyword>
<dbReference type="Pfam" id="PF05137">
    <property type="entry name" value="PilN"/>
    <property type="match status" value="1"/>
</dbReference>
<accession>A0ABS7TAK4</accession>
<dbReference type="Gene3D" id="3.30.420.380">
    <property type="match status" value="1"/>
</dbReference>
<reference evidence="2" key="1">
    <citation type="submission" date="2021-09" db="EMBL/GenBank/DDBJ databases">
        <authorList>
            <person name="Wu T."/>
            <person name="Guo S.Z."/>
        </authorList>
    </citation>
    <scope>NUCLEOTIDE SEQUENCE</scope>
    <source>
        <strain evidence="2">RSS-23</strain>
    </source>
</reference>
<organism evidence="2 3">
    <name type="scientific">Thermomonas beijingensis</name>
    <dbReference type="NCBI Taxonomy" id="2872701"/>
    <lineage>
        <taxon>Bacteria</taxon>
        <taxon>Pseudomonadati</taxon>
        <taxon>Pseudomonadota</taxon>
        <taxon>Gammaproteobacteria</taxon>
        <taxon>Lysobacterales</taxon>
        <taxon>Lysobacteraceae</taxon>
        <taxon>Thermomonas</taxon>
    </lineage>
</organism>
<dbReference type="EMBL" id="JAIQDJ010000001">
    <property type="protein sequence ID" value="MBZ4184888.1"/>
    <property type="molecule type" value="Genomic_DNA"/>
</dbReference>
<dbReference type="InterPro" id="IPR052534">
    <property type="entry name" value="Extracell_DNA_Util/SecSys_Comp"/>
</dbReference>
<dbReference type="InterPro" id="IPR043129">
    <property type="entry name" value="ATPase_NBD"/>
</dbReference>
<proteinExistence type="predicted"/>